<feature type="transmembrane region" description="Helical" evidence="6">
    <location>
        <begin position="116"/>
        <end position="136"/>
    </location>
</feature>
<feature type="transmembrane region" description="Helical" evidence="6">
    <location>
        <begin position="317"/>
        <end position="336"/>
    </location>
</feature>
<gene>
    <name evidence="8" type="ORF">DASB73_022110</name>
</gene>
<dbReference type="InterPro" id="IPR011701">
    <property type="entry name" value="MFS"/>
</dbReference>
<feature type="transmembrane region" description="Helical" evidence="6">
    <location>
        <begin position="80"/>
        <end position="104"/>
    </location>
</feature>
<dbReference type="AlphaFoldDB" id="A0AAV5RKJ3"/>
<feature type="transmembrane region" description="Helical" evidence="6">
    <location>
        <begin position="390"/>
        <end position="411"/>
    </location>
</feature>
<accession>A0AAV5RKJ3</accession>
<keyword evidence="9" id="KW-1185">Reference proteome</keyword>
<comment type="caution">
    <text evidence="8">The sequence shown here is derived from an EMBL/GenBank/DDBJ whole genome shotgun (WGS) entry which is preliminary data.</text>
</comment>
<dbReference type="Gene3D" id="1.20.1250.20">
    <property type="entry name" value="MFS general substrate transporter like domains"/>
    <property type="match status" value="1"/>
</dbReference>
<proteinExistence type="predicted"/>
<dbReference type="InterPro" id="IPR020846">
    <property type="entry name" value="MFS_dom"/>
</dbReference>
<dbReference type="EMBL" id="BTGC01000003">
    <property type="protein sequence ID" value="GMM51253.1"/>
    <property type="molecule type" value="Genomic_DNA"/>
</dbReference>
<name>A0AAV5RKJ3_STABA</name>
<sequence length="530" mass="58752">MTSDSNSSCDSSDERKLEFTTTQNEPHSDLESFNSGKEHEDEEKPNPFADVEFAQGKTIVDWDGPDDPENPQNWKLWRKLVVTILISLTTTSLYMGAAIYSPAIPEVMRDMDVPEVKAALGLTLFVWGYGIGSLWFSPMSEIPFFRGRNPTYFACQFIFAILQIPTALSNHIGGFAVLRFLGGIFASPPLSTAGATLGDIWVLPAYAVALIIWAFGAIAGPFLGPLIGGALVQGHNRHYIFWFMLAVSGGMFVLMIIFLPETSAQELLTRKARRLRKETGDPNIVSPGEIINHTQTVKEILKLMFFKPIEMTIMEPVLLLIDLHLGLVYSLMYLYFEAFPLVYQGLYGFNLVELGCAYLSLLIGAVIGCIVYLGYMGYAGPRITELEKLFSLSASFGACLLPVGIMIFGWCGREGFNWSVSMVGNIFFAWAAFILFQSYFGFIGIMYPPSAVGSAFASNNIVRSLMGGAFPLFGTVMYNHTAIDKYPVGWGCTILGIVALMLIPLPIYLYFRGKSLREYAQKKYGGKLHR</sequence>
<dbReference type="Proteomes" id="UP001362899">
    <property type="component" value="Unassembled WGS sequence"/>
</dbReference>
<dbReference type="PANTHER" id="PTHR23502:SF23">
    <property type="entry name" value="FLUCONAZOLE RESISTANCE PROTEIN 1"/>
    <property type="match status" value="1"/>
</dbReference>
<evidence type="ECO:0000256" key="6">
    <source>
        <dbReference type="SAM" id="Phobius"/>
    </source>
</evidence>
<dbReference type="GO" id="GO:0015244">
    <property type="term" value="F:fluconazole transmembrane transporter activity"/>
    <property type="evidence" value="ECO:0007669"/>
    <property type="project" value="TreeGrafter"/>
</dbReference>
<feature type="transmembrane region" description="Helical" evidence="6">
    <location>
        <begin position="239"/>
        <end position="259"/>
    </location>
</feature>
<evidence type="ECO:0000259" key="7">
    <source>
        <dbReference type="PROSITE" id="PS50850"/>
    </source>
</evidence>
<reference evidence="8 9" key="1">
    <citation type="journal article" date="2023" name="Elife">
        <title>Identification of key yeast species and microbe-microbe interactions impacting larval growth of Drosophila in the wild.</title>
        <authorList>
            <person name="Mure A."/>
            <person name="Sugiura Y."/>
            <person name="Maeda R."/>
            <person name="Honda K."/>
            <person name="Sakurai N."/>
            <person name="Takahashi Y."/>
            <person name="Watada M."/>
            <person name="Katoh T."/>
            <person name="Gotoh A."/>
            <person name="Gotoh Y."/>
            <person name="Taniguchi I."/>
            <person name="Nakamura K."/>
            <person name="Hayashi T."/>
            <person name="Katayama T."/>
            <person name="Uemura T."/>
            <person name="Hattori Y."/>
        </authorList>
    </citation>
    <scope>NUCLEOTIDE SEQUENCE [LARGE SCALE GENOMIC DNA]</scope>
    <source>
        <strain evidence="8 9">SB-73</strain>
    </source>
</reference>
<feature type="transmembrane region" description="Helical" evidence="6">
    <location>
        <begin position="488"/>
        <end position="511"/>
    </location>
</feature>
<evidence type="ECO:0000256" key="1">
    <source>
        <dbReference type="ARBA" id="ARBA00004141"/>
    </source>
</evidence>
<dbReference type="GO" id="GO:1990961">
    <property type="term" value="P:xenobiotic detoxification by transmembrane export across the plasma membrane"/>
    <property type="evidence" value="ECO:0007669"/>
    <property type="project" value="TreeGrafter"/>
</dbReference>
<evidence type="ECO:0000256" key="4">
    <source>
        <dbReference type="ARBA" id="ARBA00023136"/>
    </source>
</evidence>
<evidence type="ECO:0000256" key="2">
    <source>
        <dbReference type="ARBA" id="ARBA00022692"/>
    </source>
</evidence>
<evidence type="ECO:0000256" key="3">
    <source>
        <dbReference type="ARBA" id="ARBA00022989"/>
    </source>
</evidence>
<keyword evidence="3 6" id="KW-1133">Transmembrane helix</keyword>
<feature type="region of interest" description="Disordered" evidence="5">
    <location>
        <begin position="1"/>
        <end position="49"/>
    </location>
</feature>
<dbReference type="InterPro" id="IPR036259">
    <property type="entry name" value="MFS_trans_sf"/>
</dbReference>
<dbReference type="PROSITE" id="PS50850">
    <property type="entry name" value="MFS"/>
    <property type="match status" value="1"/>
</dbReference>
<feature type="compositionally biased region" description="Low complexity" evidence="5">
    <location>
        <begin position="1"/>
        <end position="10"/>
    </location>
</feature>
<organism evidence="8 9">
    <name type="scientific">Starmerella bacillaris</name>
    <name type="common">Yeast</name>
    <name type="synonym">Candida zemplinina</name>
    <dbReference type="NCBI Taxonomy" id="1247836"/>
    <lineage>
        <taxon>Eukaryota</taxon>
        <taxon>Fungi</taxon>
        <taxon>Dikarya</taxon>
        <taxon>Ascomycota</taxon>
        <taxon>Saccharomycotina</taxon>
        <taxon>Dipodascomycetes</taxon>
        <taxon>Dipodascales</taxon>
        <taxon>Trichomonascaceae</taxon>
        <taxon>Starmerella</taxon>
    </lineage>
</organism>
<feature type="transmembrane region" description="Helical" evidence="6">
    <location>
        <begin position="201"/>
        <end position="227"/>
    </location>
</feature>
<feature type="domain" description="Major facilitator superfamily (MFS) profile" evidence="7">
    <location>
        <begin position="82"/>
        <end position="516"/>
    </location>
</feature>
<keyword evidence="2 6" id="KW-0812">Transmembrane</keyword>
<dbReference type="SUPFAM" id="SSF103473">
    <property type="entry name" value="MFS general substrate transporter"/>
    <property type="match status" value="1"/>
</dbReference>
<dbReference type="GO" id="GO:0005886">
    <property type="term" value="C:plasma membrane"/>
    <property type="evidence" value="ECO:0007669"/>
    <property type="project" value="TreeGrafter"/>
</dbReference>
<feature type="transmembrane region" description="Helical" evidence="6">
    <location>
        <begin position="357"/>
        <end position="378"/>
    </location>
</feature>
<protein>
    <submittedName>
        <fullName evidence="8">Flr1 protein</fullName>
    </submittedName>
</protein>
<evidence type="ECO:0000313" key="9">
    <source>
        <dbReference type="Proteomes" id="UP001362899"/>
    </source>
</evidence>
<dbReference type="CDD" id="cd17323">
    <property type="entry name" value="MFS_Tpo1_MDR_like"/>
    <property type="match status" value="1"/>
</dbReference>
<feature type="compositionally biased region" description="Basic and acidic residues" evidence="5">
    <location>
        <begin position="26"/>
        <end position="45"/>
    </location>
</feature>
<evidence type="ECO:0000256" key="5">
    <source>
        <dbReference type="SAM" id="MobiDB-lite"/>
    </source>
</evidence>
<feature type="transmembrane region" description="Helical" evidence="6">
    <location>
        <begin position="423"/>
        <end position="447"/>
    </location>
</feature>
<dbReference type="PANTHER" id="PTHR23502">
    <property type="entry name" value="MAJOR FACILITATOR SUPERFAMILY"/>
    <property type="match status" value="1"/>
</dbReference>
<keyword evidence="4 6" id="KW-0472">Membrane</keyword>
<dbReference type="Pfam" id="PF07690">
    <property type="entry name" value="MFS_1"/>
    <property type="match status" value="1"/>
</dbReference>
<comment type="subcellular location">
    <subcellularLocation>
        <location evidence="1">Membrane</location>
        <topology evidence="1">Multi-pass membrane protein</topology>
    </subcellularLocation>
</comment>
<evidence type="ECO:0000313" key="8">
    <source>
        <dbReference type="EMBL" id="GMM51253.1"/>
    </source>
</evidence>